<feature type="signal peptide" evidence="1">
    <location>
        <begin position="1"/>
        <end position="19"/>
    </location>
</feature>
<gene>
    <name evidence="2" type="ORF">CIRG_03427</name>
</gene>
<dbReference type="AlphaFoldDB" id="A0A0J6Y7K4"/>
<keyword evidence="1" id="KW-0732">Signal</keyword>
<evidence type="ECO:0000313" key="2">
    <source>
        <dbReference type="EMBL" id="KMP03735.1"/>
    </source>
</evidence>
<organism evidence="2 3">
    <name type="scientific">Coccidioides immitis RMSCC 2394</name>
    <dbReference type="NCBI Taxonomy" id="404692"/>
    <lineage>
        <taxon>Eukaryota</taxon>
        <taxon>Fungi</taxon>
        <taxon>Dikarya</taxon>
        <taxon>Ascomycota</taxon>
        <taxon>Pezizomycotina</taxon>
        <taxon>Eurotiomycetes</taxon>
        <taxon>Eurotiomycetidae</taxon>
        <taxon>Onygenales</taxon>
        <taxon>Onygenaceae</taxon>
        <taxon>Coccidioides</taxon>
    </lineage>
</organism>
<protein>
    <submittedName>
        <fullName evidence="2">Uncharacterized protein</fullName>
    </submittedName>
</protein>
<proteinExistence type="predicted"/>
<name>A0A0J6Y7K4_COCIT</name>
<accession>A0A0J6Y7K4</accession>
<reference evidence="3" key="1">
    <citation type="journal article" date="2010" name="Genome Res.">
        <title>Population genomic sequencing of Coccidioides fungi reveals recent hybridization and transposon control.</title>
        <authorList>
            <person name="Neafsey D.E."/>
            <person name="Barker B.M."/>
            <person name="Sharpton T.J."/>
            <person name="Stajich J.E."/>
            <person name="Park D.J."/>
            <person name="Whiston E."/>
            <person name="Hung C.-Y."/>
            <person name="McMahan C."/>
            <person name="White J."/>
            <person name="Sykes S."/>
            <person name="Heiman D."/>
            <person name="Young S."/>
            <person name="Zeng Q."/>
            <person name="Abouelleil A."/>
            <person name="Aftuck L."/>
            <person name="Bessette D."/>
            <person name="Brown A."/>
            <person name="FitzGerald M."/>
            <person name="Lui A."/>
            <person name="Macdonald J.P."/>
            <person name="Priest M."/>
            <person name="Orbach M.J."/>
            <person name="Galgiani J.N."/>
            <person name="Kirkland T.N."/>
            <person name="Cole G.T."/>
            <person name="Birren B.W."/>
            <person name="Henn M.R."/>
            <person name="Taylor J.W."/>
            <person name="Rounsley S.D."/>
        </authorList>
    </citation>
    <scope>NUCLEOTIDE SEQUENCE [LARGE SCALE GENOMIC DNA]</scope>
    <source>
        <strain evidence="3">RMSCC 2394</strain>
    </source>
</reference>
<evidence type="ECO:0000256" key="1">
    <source>
        <dbReference type="SAM" id="SignalP"/>
    </source>
</evidence>
<dbReference type="EMBL" id="DS028094">
    <property type="protein sequence ID" value="KMP03735.1"/>
    <property type="molecule type" value="Genomic_DNA"/>
</dbReference>
<evidence type="ECO:0000313" key="3">
    <source>
        <dbReference type="Proteomes" id="UP000054565"/>
    </source>
</evidence>
<dbReference type="Proteomes" id="UP000054565">
    <property type="component" value="Unassembled WGS sequence"/>
</dbReference>
<feature type="chain" id="PRO_5005284859" evidence="1">
    <location>
        <begin position="20"/>
        <end position="130"/>
    </location>
</feature>
<sequence>MALVRLFLHLRGFLSQLYAKWLPSQVSQISGGSPRHARLAMAKLRSLYSLRIPYSVCGARLVSGYAHAGPTSTGSQPVKLTPTRITHHVGKVIARQPMLNIAERPTRTSTEIGQGEIQWRTDDYIAKVNV</sequence>